<dbReference type="GO" id="GO:0006797">
    <property type="term" value="P:polyphosphate metabolic process"/>
    <property type="evidence" value="ECO:0007669"/>
    <property type="project" value="TreeGrafter"/>
</dbReference>
<gene>
    <name evidence="8" type="ORF">WICMUC_002960</name>
</gene>
<comment type="subcellular location">
    <subcellularLocation>
        <location evidence="1">Membrane</location>
        <topology evidence="1">Multi-pass membrane protein</topology>
    </subcellularLocation>
</comment>
<feature type="domain" description="SPX" evidence="7">
    <location>
        <begin position="1"/>
        <end position="281"/>
    </location>
</feature>
<feature type="transmembrane region" description="Helical" evidence="6">
    <location>
        <begin position="823"/>
        <end position="846"/>
    </location>
</feature>
<feature type="transmembrane region" description="Helical" evidence="6">
    <location>
        <begin position="422"/>
        <end position="449"/>
    </location>
</feature>
<dbReference type="GO" id="GO:0005886">
    <property type="term" value="C:plasma membrane"/>
    <property type="evidence" value="ECO:0007669"/>
    <property type="project" value="TreeGrafter"/>
</dbReference>
<comment type="caution">
    <text evidence="8">The sequence shown here is derived from an EMBL/GenBank/DDBJ whole genome shotgun (WGS) entry which is preliminary data.</text>
</comment>
<keyword evidence="5 6" id="KW-0472">Membrane</keyword>
<dbReference type="GO" id="GO:0006817">
    <property type="term" value="P:phosphate ion transport"/>
    <property type="evidence" value="ECO:0007669"/>
    <property type="project" value="TreeGrafter"/>
</dbReference>
<feature type="transmembrane region" description="Helical" evidence="6">
    <location>
        <begin position="596"/>
        <end position="621"/>
    </location>
</feature>
<evidence type="ECO:0000256" key="3">
    <source>
        <dbReference type="ARBA" id="ARBA00022692"/>
    </source>
</evidence>
<feature type="transmembrane region" description="Helical" evidence="6">
    <location>
        <begin position="699"/>
        <end position="724"/>
    </location>
</feature>
<feature type="transmembrane region" description="Helical" evidence="6">
    <location>
        <begin position="641"/>
        <end position="659"/>
    </location>
</feature>
<dbReference type="GO" id="GO:0005315">
    <property type="term" value="F:phosphate transmembrane transporter activity"/>
    <property type="evidence" value="ECO:0007669"/>
    <property type="project" value="TreeGrafter"/>
</dbReference>
<evidence type="ECO:0000256" key="4">
    <source>
        <dbReference type="ARBA" id="ARBA00022989"/>
    </source>
</evidence>
<keyword evidence="4 6" id="KW-1133">Transmembrane helix</keyword>
<dbReference type="CDD" id="cd01115">
    <property type="entry name" value="SLC13_permease"/>
    <property type="match status" value="1"/>
</dbReference>
<evidence type="ECO:0000256" key="1">
    <source>
        <dbReference type="ARBA" id="ARBA00004141"/>
    </source>
</evidence>
<keyword evidence="9" id="KW-1185">Reference proteome</keyword>
<feature type="transmembrane region" description="Helical" evidence="6">
    <location>
        <begin position="512"/>
        <end position="530"/>
    </location>
</feature>
<feature type="transmembrane region" description="Helical" evidence="6">
    <location>
        <begin position="469"/>
        <end position="491"/>
    </location>
</feature>
<reference evidence="8" key="2">
    <citation type="submission" date="2021-01" db="EMBL/GenBank/DDBJ databases">
        <authorList>
            <person name="Schikora-Tamarit M.A."/>
        </authorList>
    </citation>
    <scope>NUCLEOTIDE SEQUENCE</scope>
    <source>
        <strain evidence="8">CBS6341</strain>
    </source>
</reference>
<dbReference type="PANTHER" id="PTHR10283">
    <property type="entry name" value="SOLUTE CARRIER FAMILY 13 MEMBER"/>
    <property type="match status" value="1"/>
</dbReference>
<dbReference type="Pfam" id="PF03600">
    <property type="entry name" value="CitMHS"/>
    <property type="match status" value="2"/>
</dbReference>
<dbReference type="InterPro" id="IPR004680">
    <property type="entry name" value="Cit_transptr-like_dom"/>
</dbReference>
<feature type="transmembrane region" description="Helical" evidence="6">
    <location>
        <begin position="778"/>
        <end position="796"/>
    </location>
</feature>
<evidence type="ECO:0000256" key="6">
    <source>
        <dbReference type="SAM" id="Phobius"/>
    </source>
</evidence>
<dbReference type="InterPro" id="IPR004331">
    <property type="entry name" value="SPX_dom"/>
</dbReference>
<dbReference type="Pfam" id="PF03105">
    <property type="entry name" value="SPX"/>
    <property type="match status" value="1"/>
</dbReference>
<sequence length="851" mass="94910">MLFGELLEQNSFEEWKNDYLHYDQLKSTVFDLKNSNNSDQSSLVSNGKPVLSDDLEIKHGGERSTLKTFYSKIFSNSSKSVYANDDIELTNLDLSGFSNQPQIRVILSQIISEVKRLDTFYQAKETEVFYRINTLVHKLNDLYGINDPQFNDELQHETLKKNHHDSEVGSSSDQNISLKKDSTELDEKLSVTESLNSEVDEEANVGFGSTDHLNSFHNHDYDTDDEVDNTVDEELIQELKDTYMIGLNLKEFIALNKLGLTKFLKKTDKVLNLGGFLKSNATEELLNFEDTKIFKNFTITKLEIYLNRLTRLYGLIKNFNINHNSIACVELEKAQIDSLNEELLTYTRHQNYIKRYNKANVEDLYRITYEKFAFKGHVFKIPSLFFEKNNWYIFFIVIITIILTYVKTLNDRVQGRALAYSWFMCACWATGVIPLFTTSLMAPLLGVLLNVAKNSDGSLMSRSSTATLAFSQMWSSTIMILVSGFALAAALKKYNIAKYVASAILSKFGKSPTLVILINMFISCYLSMFISNVATPVLCFGLTEDLLGSLGSHSKLAQAIALAIAFSSNVGGMASPISSPQNIVAMQYLSPYGINWGTWLGVSIPVTLLANILIWGFLLLVFKFKGEKIKQQKMVEVKFTAVEYFIILVLIATIILWCVSSQVTYVFGSSGVIAIIPIGLFFGLGILNKDDFKHFQWDVVALAMGSITFGKLISASGLLSTVATALQKKIGDWNEYAIVIIFGLLMFVIGTFVSHTVSAIVLLPLVQEVGEKLDGEHAVEVLVFQMALLASCGMGLPSSGFPNVTAISQLDRKKIPFLTNKLFIANGVPSGLIAYAIVVTVGYGIMKAIAK</sequence>
<keyword evidence="3 6" id="KW-0812">Transmembrane</keyword>
<protein>
    <recommendedName>
        <fullName evidence="7">SPX domain-containing protein</fullName>
    </recommendedName>
</protein>
<dbReference type="Proteomes" id="UP000769528">
    <property type="component" value="Unassembled WGS sequence"/>
</dbReference>
<feature type="transmembrane region" description="Helical" evidence="6">
    <location>
        <begin position="665"/>
        <end position="687"/>
    </location>
</feature>
<dbReference type="PROSITE" id="PS51382">
    <property type="entry name" value="SPX"/>
    <property type="match status" value="1"/>
</dbReference>
<proteinExistence type="predicted"/>
<keyword evidence="2" id="KW-0813">Transport</keyword>
<evidence type="ECO:0000256" key="5">
    <source>
        <dbReference type="ARBA" id="ARBA00023136"/>
    </source>
</evidence>
<feature type="transmembrane region" description="Helical" evidence="6">
    <location>
        <begin position="736"/>
        <end position="766"/>
    </location>
</feature>
<reference evidence="8" key="1">
    <citation type="journal article" date="2021" name="Open Biol.">
        <title>Shared evolutionary footprints suggest mitochondrial oxidative damage underlies multiple complex I losses in fungi.</title>
        <authorList>
            <person name="Schikora-Tamarit M.A."/>
            <person name="Marcet-Houben M."/>
            <person name="Nosek J."/>
            <person name="Gabaldon T."/>
        </authorList>
    </citation>
    <scope>NUCLEOTIDE SEQUENCE</scope>
    <source>
        <strain evidence="8">CBS6341</strain>
    </source>
</reference>
<dbReference type="PANTHER" id="PTHR10283:SF110">
    <property type="entry name" value="INORGANIC PHOSPHATE TRANSPORTER PHO87-RELATED"/>
    <property type="match status" value="1"/>
</dbReference>
<dbReference type="OrthoDB" id="10260443at2759"/>
<evidence type="ECO:0000313" key="9">
    <source>
        <dbReference type="Proteomes" id="UP000769528"/>
    </source>
</evidence>
<organism evidence="8 9">
    <name type="scientific">Wickerhamomyces mucosus</name>
    <dbReference type="NCBI Taxonomy" id="1378264"/>
    <lineage>
        <taxon>Eukaryota</taxon>
        <taxon>Fungi</taxon>
        <taxon>Dikarya</taxon>
        <taxon>Ascomycota</taxon>
        <taxon>Saccharomycotina</taxon>
        <taxon>Saccharomycetes</taxon>
        <taxon>Phaffomycetales</taxon>
        <taxon>Wickerhamomycetaceae</taxon>
        <taxon>Wickerhamomyces</taxon>
    </lineage>
</organism>
<name>A0A9P8PNX5_9ASCO</name>
<accession>A0A9P8PNX5</accession>
<dbReference type="EMBL" id="JAEUBF010000790">
    <property type="protein sequence ID" value="KAH3674940.1"/>
    <property type="molecule type" value="Genomic_DNA"/>
</dbReference>
<evidence type="ECO:0000259" key="7">
    <source>
        <dbReference type="PROSITE" id="PS51382"/>
    </source>
</evidence>
<evidence type="ECO:0000313" key="8">
    <source>
        <dbReference type="EMBL" id="KAH3674940.1"/>
    </source>
</evidence>
<dbReference type="AlphaFoldDB" id="A0A9P8PNX5"/>
<feature type="transmembrane region" description="Helical" evidence="6">
    <location>
        <begin position="391"/>
        <end position="410"/>
    </location>
</feature>
<evidence type="ECO:0000256" key="2">
    <source>
        <dbReference type="ARBA" id="ARBA00022448"/>
    </source>
</evidence>